<dbReference type="Pfam" id="PF26308">
    <property type="entry name" value="YopA_M"/>
    <property type="match status" value="1"/>
</dbReference>
<dbReference type="STRING" id="1434107.MSBR3_1935"/>
<sequence>MLNFILLWLVINMEEIKCREQFVPLFPFNEQNKSVVIAKDQVLIKDSNKIDLFTLNAEIHLDFLPKPRIHIHITNIDELDYVHRVELFALICTPELYSLELKSHKKNIEAWITTSNPKEYSLIFSPPSEPIVGLGDEDTQMHYVVFHLFNFKKICANKGKYCEDVHLEADNWIIELKPSGKSEMNFEKLKKEGGYCLTHIGHLRKKDNTLISGKEAAHMLSMLYYFFSFAKGNWCNPVCAVGVNSSDRVWESWSSPKESCSSAKGSWFDEHHSEQLENIFPGFMNLWVSEDWKETFQKVIYWYIISNTSNIDAGVILTQSALERLYSEHFKANSSRNINAAKKLEDLFCDLNIPIDLTDNTPKLKKLAEDVNDQIDTKKLDKNTKWINAPIALTKMRNYLVHPRNIYEPLKFGSAIHDSWNLGLWYLELSLLRECGYLEDYRNRLIPRWVGEVEKVPWKK</sequence>
<evidence type="ECO:0000313" key="2">
    <source>
        <dbReference type="EMBL" id="AKB82513.1"/>
    </source>
</evidence>
<dbReference type="HOGENOM" id="CLU_047667_0_0_2"/>
<evidence type="ECO:0000259" key="1">
    <source>
        <dbReference type="Pfam" id="PF26308"/>
    </source>
</evidence>
<protein>
    <recommendedName>
        <fullName evidence="1">YopA central domain-containing protein</fullName>
    </recommendedName>
</protein>
<evidence type="ECO:0000313" key="3">
    <source>
        <dbReference type="Proteomes" id="UP000033066"/>
    </source>
</evidence>
<gene>
    <name evidence="2" type="ORF">MSBR3_1935</name>
</gene>
<feature type="domain" description="YopA central" evidence="1">
    <location>
        <begin position="137"/>
        <end position="263"/>
    </location>
</feature>
<dbReference type="Proteomes" id="UP000033066">
    <property type="component" value="Chromosome"/>
</dbReference>
<accession>A0A0E3SN33</accession>
<name>A0A0E3SN33_METBA</name>
<keyword evidence="3" id="KW-1185">Reference proteome</keyword>
<dbReference type="KEGG" id="mbak:MSBR3_1935"/>
<dbReference type="AlphaFoldDB" id="A0A0E3SN33"/>
<dbReference type="EMBL" id="CP009517">
    <property type="protein sequence ID" value="AKB82513.1"/>
    <property type="molecule type" value="Genomic_DNA"/>
</dbReference>
<reference evidence="2" key="1">
    <citation type="submission" date="2014-07" db="EMBL/GenBank/DDBJ databases">
        <title>Methanogenic archaea and the global carbon cycle.</title>
        <authorList>
            <person name="Henriksen J.R."/>
            <person name="Luke J."/>
            <person name="Reinhart S."/>
            <person name="Benedict M.N."/>
            <person name="Youngblut N.D."/>
            <person name="Metcalf M.E."/>
            <person name="Whitaker R.J."/>
            <person name="Metcalf W.W."/>
        </authorList>
    </citation>
    <scope>NUCLEOTIDE SEQUENCE [LARGE SCALE GENOMIC DNA]</scope>
    <source>
        <strain evidence="2">3</strain>
    </source>
</reference>
<dbReference type="PATRIC" id="fig|1434107.4.peg.2483"/>
<dbReference type="InterPro" id="IPR058684">
    <property type="entry name" value="YopA_M"/>
</dbReference>
<proteinExistence type="predicted"/>
<organism evidence="2 3">
    <name type="scientific">Methanosarcina barkeri 3</name>
    <dbReference type="NCBI Taxonomy" id="1434107"/>
    <lineage>
        <taxon>Archaea</taxon>
        <taxon>Methanobacteriati</taxon>
        <taxon>Methanobacteriota</taxon>
        <taxon>Stenosarchaea group</taxon>
        <taxon>Methanomicrobia</taxon>
        <taxon>Methanosarcinales</taxon>
        <taxon>Methanosarcinaceae</taxon>
        <taxon>Methanosarcina</taxon>
    </lineage>
</organism>